<evidence type="ECO:0000256" key="4">
    <source>
        <dbReference type="ARBA" id="ARBA00022968"/>
    </source>
</evidence>
<dbReference type="PANTHER" id="PTHR32285:SF23">
    <property type="entry name" value="PROTEIN TRICHOME BIREFRINGENCE-LIKE 12"/>
    <property type="match status" value="1"/>
</dbReference>
<dbReference type="InterPro" id="IPR029962">
    <property type="entry name" value="TBL"/>
</dbReference>
<dbReference type="GO" id="GO:0016413">
    <property type="term" value="F:O-acetyltransferase activity"/>
    <property type="evidence" value="ECO:0007669"/>
    <property type="project" value="InterPro"/>
</dbReference>
<evidence type="ECO:0000256" key="1">
    <source>
        <dbReference type="ARBA" id="ARBA00004167"/>
    </source>
</evidence>
<evidence type="ECO:0000256" key="6">
    <source>
        <dbReference type="ARBA" id="ARBA00023136"/>
    </source>
</evidence>
<dbReference type="GO" id="GO:0005794">
    <property type="term" value="C:Golgi apparatus"/>
    <property type="evidence" value="ECO:0007669"/>
    <property type="project" value="TreeGrafter"/>
</dbReference>
<keyword evidence="5" id="KW-1133">Transmembrane helix</keyword>
<gene>
    <name evidence="9" type="ORF">RJ641_013422</name>
</gene>
<sequence>MALKRSSKIFTYLIFLTLLLLYLYSTLLPHSSISPPKSSSSLTSKCKIPFKGKWVFNPNHKPMYNSTCPFHRNAWNCYRNQRQNMGQINSWQWVPENCDAVSKIDPFKFLGLMRNRRIGFVGDSLNENFVVSFLCVLHVADGGAKRWKRKGAWRGGFFPKFNVTVAYHRAVLLAKYQWQPKQSAVAAQEGQKGNYRVDVDFPADDWVNITNFYDVLIFNTGHWWNLEKFPKETPLVFYKAGKPMVPPPGILDGLGVVLESMVSYIQKNIPSKTIKFWRLQSPRHFYGGDWNENGSCLFDKPLEEHQLDLWFDPSNNGVNKEARTLNGIIEEVVKGTDIELLDLTHLSEFRADAHPAVWLGKKDAVAIWGQDCMHWCLPGVPDTWVDILAELIQYRLK</sequence>
<comment type="subcellular location">
    <subcellularLocation>
        <location evidence="1">Membrane</location>
        <topology evidence="1">Single-pass membrane protein</topology>
    </subcellularLocation>
</comment>
<evidence type="ECO:0000256" key="5">
    <source>
        <dbReference type="ARBA" id="ARBA00022989"/>
    </source>
</evidence>
<dbReference type="Pfam" id="PF14416">
    <property type="entry name" value="PMR5N"/>
    <property type="match status" value="1"/>
</dbReference>
<accession>A0AAN8W3Z1</accession>
<dbReference type="PANTHER" id="PTHR32285">
    <property type="entry name" value="PROTEIN TRICHOME BIREFRINGENCE-LIKE 9-RELATED"/>
    <property type="match status" value="1"/>
</dbReference>
<comment type="similarity">
    <text evidence="2">Belongs to the PC-esterase family. TBL subfamily.</text>
</comment>
<evidence type="ECO:0000256" key="2">
    <source>
        <dbReference type="ARBA" id="ARBA00007727"/>
    </source>
</evidence>
<evidence type="ECO:0000313" key="10">
    <source>
        <dbReference type="Proteomes" id="UP001370490"/>
    </source>
</evidence>
<dbReference type="GO" id="GO:0016020">
    <property type="term" value="C:membrane"/>
    <property type="evidence" value="ECO:0007669"/>
    <property type="project" value="UniProtKB-SubCell"/>
</dbReference>
<dbReference type="InterPro" id="IPR025846">
    <property type="entry name" value="TBL_N"/>
</dbReference>
<feature type="domain" description="Trichome birefringence-like C-terminal" evidence="7">
    <location>
        <begin position="103"/>
        <end position="390"/>
    </location>
</feature>
<keyword evidence="3" id="KW-0812">Transmembrane</keyword>
<evidence type="ECO:0000259" key="7">
    <source>
        <dbReference type="Pfam" id="PF13839"/>
    </source>
</evidence>
<protein>
    <submittedName>
        <fullName evidence="9">Trichome birefringence-like, N-terminal domain</fullName>
    </submittedName>
</protein>
<comment type="caution">
    <text evidence="9">The sequence shown here is derived from an EMBL/GenBank/DDBJ whole genome shotgun (WGS) entry which is preliminary data.</text>
</comment>
<organism evidence="9 10">
    <name type="scientific">Dillenia turbinata</name>
    <dbReference type="NCBI Taxonomy" id="194707"/>
    <lineage>
        <taxon>Eukaryota</taxon>
        <taxon>Viridiplantae</taxon>
        <taxon>Streptophyta</taxon>
        <taxon>Embryophyta</taxon>
        <taxon>Tracheophyta</taxon>
        <taxon>Spermatophyta</taxon>
        <taxon>Magnoliopsida</taxon>
        <taxon>eudicotyledons</taxon>
        <taxon>Gunneridae</taxon>
        <taxon>Pentapetalae</taxon>
        <taxon>Dilleniales</taxon>
        <taxon>Dilleniaceae</taxon>
        <taxon>Dillenia</taxon>
    </lineage>
</organism>
<dbReference type="AlphaFoldDB" id="A0AAN8W3Z1"/>
<keyword evidence="6" id="KW-0472">Membrane</keyword>
<evidence type="ECO:0000259" key="8">
    <source>
        <dbReference type="Pfam" id="PF14416"/>
    </source>
</evidence>
<evidence type="ECO:0000313" key="9">
    <source>
        <dbReference type="EMBL" id="KAK6945878.1"/>
    </source>
</evidence>
<name>A0AAN8W3Z1_9MAGN</name>
<dbReference type="Pfam" id="PF13839">
    <property type="entry name" value="PC-Esterase"/>
    <property type="match status" value="1"/>
</dbReference>
<evidence type="ECO:0000256" key="3">
    <source>
        <dbReference type="ARBA" id="ARBA00022692"/>
    </source>
</evidence>
<dbReference type="Proteomes" id="UP001370490">
    <property type="component" value="Unassembled WGS sequence"/>
</dbReference>
<feature type="domain" description="Trichome birefringence-like N-terminal" evidence="8">
    <location>
        <begin position="45"/>
        <end position="99"/>
    </location>
</feature>
<proteinExistence type="inferred from homology"/>
<keyword evidence="10" id="KW-1185">Reference proteome</keyword>
<dbReference type="InterPro" id="IPR026057">
    <property type="entry name" value="TBL_C"/>
</dbReference>
<dbReference type="EMBL" id="JBAMMX010000002">
    <property type="protein sequence ID" value="KAK6945878.1"/>
    <property type="molecule type" value="Genomic_DNA"/>
</dbReference>
<keyword evidence="4" id="KW-0735">Signal-anchor</keyword>
<reference evidence="9 10" key="1">
    <citation type="submission" date="2023-12" db="EMBL/GenBank/DDBJ databases">
        <title>A high-quality genome assembly for Dillenia turbinata (Dilleniales).</title>
        <authorList>
            <person name="Chanderbali A."/>
        </authorList>
    </citation>
    <scope>NUCLEOTIDE SEQUENCE [LARGE SCALE GENOMIC DNA]</scope>
    <source>
        <strain evidence="9">LSX21</strain>
        <tissue evidence="9">Leaf</tissue>
    </source>
</reference>